<evidence type="ECO:0008006" key="3">
    <source>
        <dbReference type="Google" id="ProtNLM"/>
    </source>
</evidence>
<dbReference type="InterPro" id="IPR005021">
    <property type="entry name" value="Terminase_largesu-like"/>
</dbReference>
<sequence length="370" mass="40462">DQQGSAENVAVGDGLGRIEPRLVTPVEAGPSLAPALIEFTSRVMRLDLMPHQQRVLTDMLRTDDNGNLLFREALVSTARQQGKSEALKALIGWWLAVEAVRRGRPQNVLLVANKLDRTMAMFRALAEVLEPAFGCTVRWSNGAAAIVMQDGSTLKLAAAKDNHHGSTNDLICVDEIWDVGPGVIYDALRPTMIARPNPMLAMWSTAGDQSSTLMLQLREQAITAIDAGRRGRLYFAEWSPPPGIDPTDRKWWPWANPALGRTVSWDALEAAYESPDRTSFLRAHMNLWITSAESWLPHGLWDTLEVPDKPLGGVLSVEASLDGSRYVGIRAGVVADVVVATVEFVVESEAAMWQAVEATMADPTVHLTVP</sequence>
<dbReference type="PANTHER" id="PTHR41287">
    <property type="match status" value="1"/>
</dbReference>
<dbReference type="EMBL" id="RGET01000215">
    <property type="protein sequence ID" value="NBN88648.1"/>
    <property type="molecule type" value="Genomic_DNA"/>
</dbReference>
<feature type="non-terminal residue" evidence="1">
    <location>
        <position position="1"/>
    </location>
</feature>
<organism evidence="1 2">
    <name type="scientific">Candidatus Fonsibacter lacus</name>
    <dbReference type="NCBI Taxonomy" id="2576439"/>
    <lineage>
        <taxon>Bacteria</taxon>
        <taxon>Pseudomonadati</taxon>
        <taxon>Pseudomonadota</taxon>
        <taxon>Alphaproteobacteria</taxon>
        <taxon>Candidatus Pelagibacterales</taxon>
        <taxon>Candidatus Pelagibacterales incertae sedis</taxon>
        <taxon>Candidatus Fonsibacter</taxon>
    </lineage>
</organism>
<dbReference type="InterPro" id="IPR027417">
    <property type="entry name" value="P-loop_NTPase"/>
</dbReference>
<proteinExistence type="predicted"/>
<reference evidence="1" key="1">
    <citation type="submission" date="2018-10" db="EMBL/GenBank/DDBJ databases">
        <title>Iterative Subtractive Binning of Freshwater Chronoseries Metagenomes Recovers Nearly Complete Genomes from over Four Hundred Novel Species.</title>
        <authorList>
            <person name="Rodriguez-R L.M."/>
            <person name="Tsementzi D."/>
            <person name="Luo C."/>
            <person name="Konstantinidis K.T."/>
        </authorList>
    </citation>
    <scope>NUCLEOTIDE SEQUENCE</scope>
    <source>
        <strain evidence="1">WB7_6_001</strain>
    </source>
</reference>
<dbReference type="Proteomes" id="UP000713222">
    <property type="component" value="Unassembled WGS sequence"/>
</dbReference>
<gene>
    <name evidence="1" type="ORF">EBV32_06135</name>
</gene>
<comment type="caution">
    <text evidence="1">The sequence shown here is derived from an EMBL/GenBank/DDBJ whole genome shotgun (WGS) entry which is preliminary data.</text>
</comment>
<accession>A0A964UZH2</accession>
<dbReference type="PANTHER" id="PTHR41287:SF1">
    <property type="entry name" value="PROTEIN YMFN"/>
    <property type="match status" value="1"/>
</dbReference>
<feature type="non-terminal residue" evidence="1">
    <location>
        <position position="370"/>
    </location>
</feature>
<dbReference type="Gene3D" id="3.40.50.300">
    <property type="entry name" value="P-loop containing nucleotide triphosphate hydrolases"/>
    <property type="match status" value="1"/>
</dbReference>
<dbReference type="AlphaFoldDB" id="A0A964UZH2"/>
<protein>
    <recommendedName>
        <fullName evidence="3">Terminase</fullName>
    </recommendedName>
</protein>
<evidence type="ECO:0000313" key="1">
    <source>
        <dbReference type="EMBL" id="NBN88648.1"/>
    </source>
</evidence>
<name>A0A964UZH2_9PROT</name>
<evidence type="ECO:0000313" key="2">
    <source>
        <dbReference type="Proteomes" id="UP000713222"/>
    </source>
</evidence>